<protein>
    <submittedName>
        <fullName evidence="1">Uncharacterized protein</fullName>
    </submittedName>
</protein>
<accession>A0A6J5NB81</accession>
<gene>
    <name evidence="1" type="ORF">UFOVP650_28</name>
</gene>
<evidence type="ECO:0000313" key="1">
    <source>
        <dbReference type="EMBL" id="CAB4154721.1"/>
    </source>
</evidence>
<organism evidence="1">
    <name type="scientific">uncultured Caudovirales phage</name>
    <dbReference type="NCBI Taxonomy" id="2100421"/>
    <lineage>
        <taxon>Viruses</taxon>
        <taxon>Duplodnaviria</taxon>
        <taxon>Heunggongvirae</taxon>
        <taxon>Uroviricota</taxon>
        <taxon>Caudoviricetes</taxon>
        <taxon>Peduoviridae</taxon>
        <taxon>Maltschvirus</taxon>
        <taxon>Maltschvirus maltsch</taxon>
    </lineage>
</organism>
<proteinExistence type="predicted"/>
<reference evidence="1" key="1">
    <citation type="submission" date="2020-04" db="EMBL/GenBank/DDBJ databases">
        <authorList>
            <person name="Chiriac C."/>
            <person name="Salcher M."/>
            <person name="Ghai R."/>
            <person name="Kavagutti S V."/>
        </authorList>
    </citation>
    <scope>NUCLEOTIDE SEQUENCE</scope>
</reference>
<name>A0A6J5NB81_9CAUD</name>
<dbReference type="EMBL" id="LR796623">
    <property type="protein sequence ID" value="CAB4154721.1"/>
    <property type="molecule type" value="Genomic_DNA"/>
</dbReference>
<sequence>MKALLQGLATVSNESIDAALAALGGNKGPEGLDTAHDLANELLGWFLGIRNAKVSVEFEFGNGDTVGIVLAGTIRVELSKREFFAPLLQRPLMAPILATALAPVQLSTLMVGDRFKHSDELPPGVYEVVSFEDPSDSNGGVNCVNALGAKLCFVGDCSVVRVELVSETRSARRG</sequence>